<sequence length="455" mass="52087">MAKQRKLEEVLQDLSKEELVAIIAEVAGQDEVFKNKLLLKYGTEDQPRLLKTFKKLINTIVKQYTGREGFIPYRETSSFAADLMALLESKSSVSDDKLKLEMDLMVLEEGVEAFQYADDSDGEVGALVDEVLDQIDALAESQQTADESVREYFLKRLIKMSHNPVFDGWDEYPVALLRMCTVFADEKKCREQLLAAIGAQITANAGMEYREYSNEALHEILYNLIEKYSPAEEADKFMQEHLHIKSFRKLAIQKCMEAGDYRGAIQLAEQGERHKASYPGDRADFKKARYEAYKALSLKEEQKLLAKELLLDGDYEYYAELEALSEGDKEGFYRSILEELKHLDTWSTHAIYLQLISDKNDLAEMLAYVKANPDAIEGYAARLSAAYKTEVEQVYSQYIYDTAAAAFNRKKYWNVCAMLKRYGKLAGKPAQSDIIKQLQEQYFNKPAFLDELSKL</sequence>
<reference evidence="2" key="1">
    <citation type="submission" date="2016-10" db="EMBL/GenBank/DDBJ databases">
        <authorList>
            <person name="Varghese N."/>
            <person name="Submissions S."/>
        </authorList>
    </citation>
    <scope>NUCLEOTIDE SEQUENCE [LARGE SCALE GENOMIC DNA]</scope>
    <source>
        <strain evidence="2">CGMCC 1.11012</strain>
    </source>
</reference>
<keyword evidence="2" id="KW-1185">Reference proteome</keyword>
<dbReference type="EMBL" id="FNDX01000027">
    <property type="protein sequence ID" value="SDJ92665.1"/>
    <property type="molecule type" value="Genomic_DNA"/>
</dbReference>
<dbReference type="Proteomes" id="UP000199050">
    <property type="component" value="Unassembled WGS sequence"/>
</dbReference>
<dbReference type="RefSeq" id="WP_090716711.1">
    <property type="nucleotide sequence ID" value="NZ_CBCSKY010000015.1"/>
</dbReference>
<organism evidence="1 2">
    <name type="scientific">Paenibacillus typhae</name>
    <dbReference type="NCBI Taxonomy" id="1174501"/>
    <lineage>
        <taxon>Bacteria</taxon>
        <taxon>Bacillati</taxon>
        <taxon>Bacillota</taxon>
        <taxon>Bacilli</taxon>
        <taxon>Bacillales</taxon>
        <taxon>Paenibacillaceae</taxon>
        <taxon>Paenibacillus</taxon>
    </lineage>
</organism>
<accession>A0A1G8XRZ4</accession>
<dbReference type="STRING" id="1174501.SAMN05216192_12719"/>
<dbReference type="AlphaFoldDB" id="A0A1G8XRZ4"/>
<name>A0A1G8XRZ4_9BACL</name>
<evidence type="ECO:0000313" key="2">
    <source>
        <dbReference type="Proteomes" id="UP000199050"/>
    </source>
</evidence>
<protein>
    <submittedName>
        <fullName evidence="1">Uncharacterized protein</fullName>
    </submittedName>
</protein>
<evidence type="ECO:0000313" key="1">
    <source>
        <dbReference type="EMBL" id="SDJ92665.1"/>
    </source>
</evidence>
<gene>
    <name evidence="1" type="ORF">SAMN05216192_12719</name>
</gene>
<dbReference type="OrthoDB" id="26424at2"/>
<proteinExistence type="predicted"/>